<feature type="domain" description="C-type lectin" evidence="1">
    <location>
        <begin position="8"/>
        <end position="121"/>
    </location>
</feature>
<dbReference type="Proteomes" id="UP001159428">
    <property type="component" value="Unassembled WGS sequence"/>
</dbReference>
<proteinExistence type="predicted"/>
<dbReference type="Gene3D" id="3.10.100.10">
    <property type="entry name" value="Mannose-Binding Protein A, subunit A"/>
    <property type="match status" value="1"/>
</dbReference>
<dbReference type="AlphaFoldDB" id="A0AAU9XGN2"/>
<keyword evidence="3" id="KW-1185">Reference proteome</keyword>
<dbReference type="Pfam" id="PF00059">
    <property type="entry name" value="Lectin_C"/>
    <property type="match status" value="1"/>
</dbReference>
<protein>
    <recommendedName>
        <fullName evidence="1">C-type lectin domain-containing protein</fullName>
    </recommendedName>
</protein>
<dbReference type="InterPro" id="IPR001304">
    <property type="entry name" value="C-type_lectin-like"/>
</dbReference>
<dbReference type="InterPro" id="IPR016187">
    <property type="entry name" value="CTDL_fold"/>
</dbReference>
<dbReference type="SMART" id="SM00034">
    <property type="entry name" value="CLECT"/>
    <property type="match status" value="1"/>
</dbReference>
<dbReference type="SUPFAM" id="SSF56436">
    <property type="entry name" value="C-type lectin-like"/>
    <property type="match status" value="1"/>
</dbReference>
<organism evidence="2 3">
    <name type="scientific">Pocillopora meandrina</name>
    <dbReference type="NCBI Taxonomy" id="46732"/>
    <lineage>
        <taxon>Eukaryota</taxon>
        <taxon>Metazoa</taxon>
        <taxon>Cnidaria</taxon>
        <taxon>Anthozoa</taxon>
        <taxon>Hexacorallia</taxon>
        <taxon>Scleractinia</taxon>
        <taxon>Astrocoeniina</taxon>
        <taxon>Pocilloporidae</taxon>
        <taxon>Pocillopora</taxon>
    </lineage>
</organism>
<evidence type="ECO:0000313" key="3">
    <source>
        <dbReference type="Proteomes" id="UP001159428"/>
    </source>
</evidence>
<name>A0AAU9XGN2_9CNID</name>
<feature type="non-terminal residue" evidence="2">
    <location>
        <position position="1"/>
    </location>
</feature>
<comment type="caution">
    <text evidence="2">The sequence shown here is derived from an EMBL/GenBank/DDBJ whole genome shotgun (WGS) entry which is preliminary data.</text>
</comment>
<accession>A0AAU9XGN2</accession>
<dbReference type="InterPro" id="IPR016186">
    <property type="entry name" value="C-type_lectin-like/link_sf"/>
</dbReference>
<evidence type="ECO:0000259" key="1">
    <source>
        <dbReference type="PROSITE" id="PS50041"/>
    </source>
</evidence>
<dbReference type="InterPro" id="IPR050111">
    <property type="entry name" value="C-type_lectin/snaclec_domain"/>
</dbReference>
<evidence type="ECO:0000313" key="2">
    <source>
        <dbReference type="EMBL" id="CAH3146134.1"/>
    </source>
</evidence>
<dbReference type="EMBL" id="CALNXJ010000041">
    <property type="protein sequence ID" value="CAH3146134.1"/>
    <property type="molecule type" value="Genomic_DNA"/>
</dbReference>
<dbReference type="PANTHER" id="PTHR22803">
    <property type="entry name" value="MANNOSE, PHOSPHOLIPASE, LECTIN RECEPTOR RELATED"/>
    <property type="match status" value="1"/>
</dbReference>
<sequence>CLQGWFRHENSCYLIHNTPTPRWNDALTFCQNHRAHPPIIKSADENDFIFRLIMSQPNGRDLSAWIGLSRKMDDKFYWMDGTPSAGRFSAWAQGEPNYLHEKCVFILVKKDRQKNWFDSPCTYNGTPYFPVPVALCQKGLF</sequence>
<reference evidence="2 3" key="1">
    <citation type="submission" date="2022-05" db="EMBL/GenBank/DDBJ databases">
        <authorList>
            <consortium name="Genoscope - CEA"/>
            <person name="William W."/>
        </authorList>
    </citation>
    <scope>NUCLEOTIDE SEQUENCE [LARGE SCALE GENOMIC DNA]</scope>
</reference>
<dbReference type="PROSITE" id="PS50041">
    <property type="entry name" value="C_TYPE_LECTIN_2"/>
    <property type="match status" value="1"/>
</dbReference>
<gene>
    <name evidence="2" type="ORF">PMEA_00022845</name>
</gene>